<keyword evidence="4" id="KW-1185">Reference proteome</keyword>
<dbReference type="Gene3D" id="3.90.70.200">
    <property type="entry name" value="Plus-3 domain"/>
    <property type="match status" value="1"/>
</dbReference>
<dbReference type="GO" id="GO:0003677">
    <property type="term" value="F:DNA binding"/>
    <property type="evidence" value="ECO:0007669"/>
    <property type="project" value="InterPro"/>
</dbReference>
<evidence type="ECO:0000256" key="1">
    <source>
        <dbReference type="SAM" id="MobiDB-lite"/>
    </source>
</evidence>
<dbReference type="EMBL" id="JAYMYS010000002">
    <property type="protein sequence ID" value="KAK7405937.1"/>
    <property type="molecule type" value="Genomic_DNA"/>
</dbReference>
<proteinExistence type="predicted"/>
<name>A0AAN9XRS4_PSOTE</name>
<feature type="domain" description="Plus3" evidence="2">
    <location>
        <begin position="925"/>
        <end position="1054"/>
    </location>
</feature>
<protein>
    <recommendedName>
        <fullName evidence="2">Plus3 domain-containing protein</fullName>
    </recommendedName>
</protein>
<evidence type="ECO:0000259" key="2">
    <source>
        <dbReference type="PROSITE" id="PS51360"/>
    </source>
</evidence>
<dbReference type="PANTHER" id="PTHR38940">
    <property type="entry name" value="PLUS3 DOMAIN-CONTAINING PROTEIN"/>
    <property type="match status" value="1"/>
</dbReference>
<dbReference type="SMART" id="SM00719">
    <property type="entry name" value="Plus3"/>
    <property type="match status" value="1"/>
</dbReference>
<dbReference type="PROSITE" id="PS51360">
    <property type="entry name" value="PLUS3"/>
    <property type="match status" value="1"/>
</dbReference>
<feature type="region of interest" description="Disordered" evidence="1">
    <location>
        <begin position="622"/>
        <end position="659"/>
    </location>
</feature>
<dbReference type="InterPro" id="IPR001878">
    <property type="entry name" value="Znf_CCHC"/>
</dbReference>
<feature type="region of interest" description="Disordered" evidence="1">
    <location>
        <begin position="677"/>
        <end position="716"/>
    </location>
</feature>
<feature type="compositionally biased region" description="Polar residues" evidence="1">
    <location>
        <begin position="629"/>
        <end position="646"/>
    </location>
</feature>
<accession>A0AAN9XRS4</accession>
<reference evidence="3 4" key="1">
    <citation type="submission" date="2024-01" db="EMBL/GenBank/DDBJ databases">
        <title>The genomes of 5 underutilized Papilionoideae crops provide insights into root nodulation and disease resistanc.</title>
        <authorList>
            <person name="Jiang F."/>
        </authorList>
    </citation>
    <scope>NUCLEOTIDE SEQUENCE [LARGE SCALE GENOMIC DNA]</scope>
    <source>
        <strain evidence="3">DUOXIRENSHENG_FW03</strain>
        <tissue evidence="3">Leaves</tissue>
    </source>
</reference>
<sequence>MKTIHKPVPTHLSFCVLRSVGPFYEEFILLKMSAENKKIKPKTDIELFLNNANQCVWKKLNNESGAGANAASMVDMTFAATNPLSEIVWSPDKGLSLKCADSSFADKNHSLFRDVGTSCMVLAPPQNFAGGSSTADKPIDGDFVKPIAVVCPKSDIAEADAPTMHPTCDSGVKAECKTFEHDIGSVGNKEKVKTAATALNLPNDQNGDLMNNREKVTGDQQAYVGTDKISGIEGNQFAAISGQADRGPSENLLLQSDEHKPIMDQNPSPRRHLDRGIDIGLGKKAVEIDDDFHTAVDPIIEYKGFGAPGTNLASSSRSPLEKLEYSAENDLRTLNCEAACAGTSRVNVNEIENKFQDDQRMLPCDKILPVLDSPCHSRIHITVNKGKEKSLSDGDANLILTREENESHSSVESCNSAGFFSTGKKRRNFQQQLIIGSKRVKKQTEETSGSKSYVKQDSSFMNWISNMVKGLSQSSQNDSNTLALTLANPDRHNLQPVDKLITCNEDPEPKNTGFKSIFQSMYSPSLKNVGTRMSHQGESSEDLEPGNLEHGIDATPITCFAENNSQSKLCLQSNKFDASAGRYDDGLSSQAKVKPLNFFNSQESRKNIPVENKNYSFLGNSKGKEEVASHSSSTKQNTDNTNSDQFDSIAPSDRKEEDNICHRRNNLGSLWITRFSPKSTAPLREQPPNDTEASTDIKEDKGNNDHKSNYNFKNLSSSPGFRNLEPMASMFARRFGAIKHSIPTNTAGNTTQVNMLCLFCGTRGHQLPDCSAIAENKLEDLQKNIDSCGALEEHSCVCIKCFQSNHRAISCPTSISTRKHEQKANALVNDCGKDFIPGNEESPKLLIDEDSRVLSGSSINDETNHQAGQNVNLKRKSNEIITFKVGCNASFKKYCGSSSEENKYTENPIISPSKLAERQISHVPKEIFDAVKKLRLSRTDVLKWINTHGSITQLDGFFLRLRLGKWEERLRGTGYHVACINETQRQCSEQMTRKSLSVKVGSIRCMVESQYVSNHDFLEEEIMEWWSNTSEAGAEIPSVEDLVEKFERKKMLGL</sequence>
<feature type="compositionally biased region" description="Polar residues" evidence="1">
    <location>
        <begin position="528"/>
        <end position="537"/>
    </location>
</feature>
<dbReference type="AlphaFoldDB" id="A0AAN9XRS4"/>
<dbReference type="PANTHER" id="PTHR38940:SF4">
    <property type="entry name" value="OS01G0775100 PROTEIN"/>
    <property type="match status" value="1"/>
</dbReference>
<organism evidence="3 4">
    <name type="scientific">Psophocarpus tetragonolobus</name>
    <name type="common">Winged bean</name>
    <name type="synonym">Dolichos tetragonolobus</name>
    <dbReference type="NCBI Taxonomy" id="3891"/>
    <lineage>
        <taxon>Eukaryota</taxon>
        <taxon>Viridiplantae</taxon>
        <taxon>Streptophyta</taxon>
        <taxon>Embryophyta</taxon>
        <taxon>Tracheophyta</taxon>
        <taxon>Spermatophyta</taxon>
        <taxon>Magnoliopsida</taxon>
        <taxon>eudicotyledons</taxon>
        <taxon>Gunneridae</taxon>
        <taxon>Pentapetalae</taxon>
        <taxon>rosids</taxon>
        <taxon>fabids</taxon>
        <taxon>Fabales</taxon>
        <taxon>Fabaceae</taxon>
        <taxon>Papilionoideae</taxon>
        <taxon>50 kb inversion clade</taxon>
        <taxon>NPAAA clade</taxon>
        <taxon>indigoferoid/millettioid clade</taxon>
        <taxon>Phaseoleae</taxon>
        <taxon>Psophocarpus</taxon>
    </lineage>
</organism>
<dbReference type="SUPFAM" id="SSF159042">
    <property type="entry name" value="Plus3-like"/>
    <property type="match status" value="1"/>
</dbReference>
<dbReference type="InterPro" id="IPR004343">
    <property type="entry name" value="Plus-3_dom"/>
</dbReference>
<evidence type="ECO:0000313" key="3">
    <source>
        <dbReference type="EMBL" id="KAK7405937.1"/>
    </source>
</evidence>
<gene>
    <name evidence="3" type="ORF">VNO78_07549</name>
</gene>
<feature type="region of interest" description="Disordered" evidence="1">
    <location>
        <begin position="528"/>
        <end position="548"/>
    </location>
</feature>
<dbReference type="SMART" id="SM00343">
    <property type="entry name" value="ZnF_C2HC"/>
    <property type="match status" value="2"/>
</dbReference>
<comment type="caution">
    <text evidence="3">The sequence shown here is derived from an EMBL/GenBank/DDBJ whole genome shotgun (WGS) entry which is preliminary data.</text>
</comment>
<dbReference type="InterPro" id="IPR036128">
    <property type="entry name" value="Plus3-like_sf"/>
</dbReference>
<dbReference type="Pfam" id="PF03126">
    <property type="entry name" value="Plus-3"/>
    <property type="match status" value="1"/>
</dbReference>
<evidence type="ECO:0000313" key="4">
    <source>
        <dbReference type="Proteomes" id="UP001386955"/>
    </source>
</evidence>
<dbReference type="GO" id="GO:0008270">
    <property type="term" value="F:zinc ion binding"/>
    <property type="evidence" value="ECO:0007669"/>
    <property type="project" value="InterPro"/>
</dbReference>
<feature type="compositionally biased region" description="Basic and acidic residues" evidence="1">
    <location>
        <begin position="695"/>
        <end position="708"/>
    </location>
</feature>
<dbReference type="Proteomes" id="UP001386955">
    <property type="component" value="Unassembled WGS sequence"/>
</dbReference>